<evidence type="ECO:0000256" key="5">
    <source>
        <dbReference type="SAM" id="MobiDB-lite"/>
    </source>
</evidence>
<protein>
    <submittedName>
        <fullName evidence="7">Zinc finger protein3-like</fullName>
    </submittedName>
</protein>
<feature type="compositionally biased region" description="Polar residues" evidence="5">
    <location>
        <begin position="121"/>
        <end position="134"/>
    </location>
</feature>
<dbReference type="KEGG" id="mrr:Moror_9189"/>
<dbReference type="GO" id="GO:0008270">
    <property type="term" value="F:zinc ion binding"/>
    <property type="evidence" value="ECO:0007669"/>
    <property type="project" value="UniProtKB-KW"/>
</dbReference>
<dbReference type="GO" id="GO:0000978">
    <property type="term" value="F:RNA polymerase II cis-regulatory region sequence-specific DNA binding"/>
    <property type="evidence" value="ECO:0007669"/>
    <property type="project" value="TreeGrafter"/>
</dbReference>
<organism evidence="7 8">
    <name type="scientific">Moniliophthora roreri (strain MCA 2997)</name>
    <name type="common">Cocoa frosty pod rot fungus</name>
    <name type="synonym">Crinipellis roreri</name>
    <dbReference type="NCBI Taxonomy" id="1381753"/>
    <lineage>
        <taxon>Eukaryota</taxon>
        <taxon>Fungi</taxon>
        <taxon>Dikarya</taxon>
        <taxon>Basidiomycota</taxon>
        <taxon>Agaricomycotina</taxon>
        <taxon>Agaricomycetes</taxon>
        <taxon>Agaricomycetidae</taxon>
        <taxon>Agaricales</taxon>
        <taxon>Marasmiineae</taxon>
        <taxon>Marasmiaceae</taxon>
        <taxon>Moniliophthora</taxon>
    </lineage>
</organism>
<dbReference type="InterPro" id="IPR036236">
    <property type="entry name" value="Znf_C2H2_sf"/>
</dbReference>
<dbReference type="GO" id="GO:0000981">
    <property type="term" value="F:DNA-binding transcription factor activity, RNA polymerase II-specific"/>
    <property type="evidence" value="ECO:0007669"/>
    <property type="project" value="TreeGrafter"/>
</dbReference>
<name>V2Y020_MONRO</name>
<comment type="caution">
    <text evidence="7">The sequence shown here is derived from an EMBL/GenBank/DDBJ whole genome shotgun (WGS) entry which is preliminary data.</text>
</comment>
<sequence length="282" mass="30812">MSRRRQHRSDIQGGTESQVLVSLSPIPTHIYDFQPRYGPSYPVSVAEDATGALSLESRDVGTSYVDSERANGTRTSFPGWINRLDVASEPEYSQTLPGGYDSISSSESQSFGPVNAIPGSSRIQSDANAESPSTYSPLPHHFYDIYSITPAVSTSPDSSSWYSVTPPHSDATSDSAESALDPSVTTPRSFKPIVASGNVLDASIQRRKDQKSDGKYKCTGFGACKATFTAGHNLKNHMMSHRGERPFKCRFCSHRTVTQSDIKRHEKRCKFSLVATAFSKSL</sequence>
<feature type="domain" description="C2H2-type" evidence="6">
    <location>
        <begin position="216"/>
        <end position="246"/>
    </location>
</feature>
<accession>V2Y020</accession>
<evidence type="ECO:0000256" key="2">
    <source>
        <dbReference type="ARBA" id="ARBA00022771"/>
    </source>
</evidence>
<dbReference type="InterPro" id="IPR013087">
    <property type="entry name" value="Znf_C2H2_type"/>
</dbReference>
<dbReference type="PANTHER" id="PTHR23235:SF120">
    <property type="entry name" value="KRUPPEL-LIKE FACTOR 15"/>
    <property type="match status" value="1"/>
</dbReference>
<feature type="region of interest" description="Disordered" evidence="5">
    <location>
        <begin position="157"/>
        <end position="189"/>
    </location>
</feature>
<keyword evidence="1" id="KW-0479">Metal-binding</keyword>
<evidence type="ECO:0000313" key="7">
    <source>
        <dbReference type="EMBL" id="ESK84994.1"/>
    </source>
</evidence>
<feature type="region of interest" description="Disordered" evidence="5">
    <location>
        <begin position="91"/>
        <end position="134"/>
    </location>
</feature>
<dbReference type="EMBL" id="AWSO01001177">
    <property type="protein sequence ID" value="ESK84994.1"/>
    <property type="molecule type" value="Genomic_DNA"/>
</dbReference>
<feature type="compositionally biased region" description="Polar residues" evidence="5">
    <location>
        <begin position="91"/>
        <end position="112"/>
    </location>
</feature>
<dbReference type="PROSITE" id="PS50157">
    <property type="entry name" value="ZINC_FINGER_C2H2_2"/>
    <property type="match status" value="1"/>
</dbReference>
<evidence type="ECO:0000256" key="1">
    <source>
        <dbReference type="ARBA" id="ARBA00022723"/>
    </source>
</evidence>
<dbReference type="OrthoDB" id="3437960at2759"/>
<evidence type="ECO:0000259" key="6">
    <source>
        <dbReference type="PROSITE" id="PS50157"/>
    </source>
</evidence>
<dbReference type="PANTHER" id="PTHR23235">
    <property type="entry name" value="KRUEPPEL-LIKE TRANSCRIPTION FACTOR"/>
    <property type="match status" value="1"/>
</dbReference>
<dbReference type="Proteomes" id="UP000017559">
    <property type="component" value="Unassembled WGS sequence"/>
</dbReference>
<keyword evidence="8" id="KW-1185">Reference proteome</keyword>
<proteinExistence type="predicted"/>
<reference evidence="7 8" key="1">
    <citation type="journal article" date="2014" name="BMC Genomics">
        <title>Genome and secretome analysis of the hemibiotrophic fungal pathogen, Moniliophthora roreri, which causes frosty pod rot disease of cacao: mechanisms of the biotrophic and necrotrophic phases.</title>
        <authorList>
            <person name="Meinhardt L.W."/>
            <person name="Costa G.G.L."/>
            <person name="Thomazella D.P.T."/>
            <person name="Teixeira P.J.P.L."/>
            <person name="Carazzolle M.F."/>
            <person name="Schuster S.C."/>
            <person name="Carlson J.E."/>
            <person name="Guiltinan M.J."/>
            <person name="Mieczkowski P."/>
            <person name="Farmer A."/>
            <person name="Ramaraj T."/>
            <person name="Crozier J."/>
            <person name="Davis R.E."/>
            <person name="Shao J."/>
            <person name="Melnick R.L."/>
            <person name="Pereira G.A.G."/>
            <person name="Bailey B.A."/>
        </authorList>
    </citation>
    <scope>NUCLEOTIDE SEQUENCE [LARGE SCALE GENOMIC DNA]</scope>
    <source>
        <strain evidence="7 8">MCA 2997</strain>
    </source>
</reference>
<dbReference type="AlphaFoldDB" id="V2Y020"/>
<dbReference type="SUPFAM" id="SSF57667">
    <property type="entry name" value="beta-beta-alpha zinc fingers"/>
    <property type="match status" value="1"/>
</dbReference>
<keyword evidence="3" id="KW-0862">Zinc</keyword>
<dbReference type="HOGENOM" id="CLU_085130_0_0_1"/>
<keyword evidence="2 4" id="KW-0863">Zinc-finger</keyword>
<gene>
    <name evidence="7" type="ORF">Moror_9189</name>
</gene>
<evidence type="ECO:0000256" key="3">
    <source>
        <dbReference type="ARBA" id="ARBA00022833"/>
    </source>
</evidence>
<dbReference type="Gene3D" id="3.30.160.60">
    <property type="entry name" value="Classic Zinc Finger"/>
    <property type="match status" value="1"/>
</dbReference>
<evidence type="ECO:0000313" key="8">
    <source>
        <dbReference type="Proteomes" id="UP000017559"/>
    </source>
</evidence>
<evidence type="ECO:0000256" key="4">
    <source>
        <dbReference type="PROSITE-ProRule" id="PRU00042"/>
    </source>
</evidence>